<dbReference type="Proteomes" id="UP001240447">
    <property type="component" value="Unassembled WGS sequence"/>
</dbReference>
<keyword evidence="4 7" id="KW-1133">Transmembrane helix</keyword>
<evidence type="ECO:0000256" key="5">
    <source>
        <dbReference type="ARBA" id="ARBA00023136"/>
    </source>
</evidence>
<evidence type="ECO:0000256" key="3">
    <source>
        <dbReference type="ARBA" id="ARBA00022692"/>
    </source>
</evidence>
<evidence type="ECO:0000256" key="6">
    <source>
        <dbReference type="SAM" id="MobiDB-lite"/>
    </source>
</evidence>
<dbReference type="PANTHER" id="PTHR30482:SF10">
    <property type="entry name" value="HIGH-AFFINITY BRANCHED-CHAIN AMINO ACID TRANSPORT PROTEIN BRAE"/>
    <property type="match status" value="1"/>
</dbReference>
<protein>
    <submittedName>
        <fullName evidence="8">Branched-chain amino acid transport system permease protein</fullName>
    </submittedName>
</protein>
<comment type="subcellular location">
    <subcellularLocation>
        <location evidence="1">Cell membrane</location>
        <topology evidence="1">Multi-pass membrane protein</topology>
    </subcellularLocation>
</comment>
<feature type="region of interest" description="Disordered" evidence="6">
    <location>
        <begin position="1"/>
        <end position="29"/>
    </location>
</feature>
<dbReference type="RefSeq" id="WP_246360200.1">
    <property type="nucleotide sequence ID" value="NZ_CCXJ01000180.1"/>
</dbReference>
<dbReference type="InterPro" id="IPR001851">
    <property type="entry name" value="ABC_transp_permease"/>
</dbReference>
<organism evidence="8 9">
    <name type="scientific">Nocardioides massiliensis</name>
    <dbReference type="NCBI Taxonomy" id="1325935"/>
    <lineage>
        <taxon>Bacteria</taxon>
        <taxon>Bacillati</taxon>
        <taxon>Actinomycetota</taxon>
        <taxon>Actinomycetes</taxon>
        <taxon>Propionibacteriales</taxon>
        <taxon>Nocardioidaceae</taxon>
        <taxon>Nocardioides</taxon>
    </lineage>
</organism>
<keyword evidence="5 7" id="KW-0472">Membrane</keyword>
<feature type="transmembrane region" description="Helical" evidence="7">
    <location>
        <begin position="120"/>
        <end position="140"/>
    </location>
</feature>
<sequence>MTNTPHDQVVQTDAAPTAVTPDDKPQRGMDRRKTALLTGSGVAIVALLWILADFTGGPLSTISSNVLREAISPQTAAVAIAVIGLNIHFGFTGLLNIGQAGFMLLGAYGFAIALDQGLNLILAIFVGLASATVFALLLGIPTLKLRGDYLAIVTISAAEIIRYVGRLSSLTEYTGGSQGLPGSRYRDDFTSLSVFGEGRTTIGPFTYQNTGVDGWWVRAVAWLIVLLVAIVVWLLVRSPWGRLLRGVREDEDAIRSLGKNVYAIKMQALIIGGTLGALGGMIYVLPTSVQADAMGRNLTFFIWTALLLGGAATIFGPVLGAILFFSIRILIRGLTNAFVPDSILNTQQANQFSWVVVGVILMLLVIFRPQGILGDKRELQFNG</sequence>
<feature type="transmembrane region" description="Helical" evidence="7">
    <location>
        <begin position="298"/>
        <end position="331"/>
    </location>
</feature>
<evidence type="ECO:0000256" key="4">
    <source>
        <dbReference type="ARBA" id="ARBA00022989"/>
    </source>
</evidence>
<feature type="transmembrane region" description="Helical" evidence="7">
    <location>
        <begin position="266"/>
        <end position="286"/>
    </location>
</feature>
<feature type="transmembrane region" description="Helical" evidence="7">
    <location>
        <begin position="351"/>
        <end position="367"/>
    </location>
</feature>
<evidence type="ECO:0000256" key="7">
    <source>
        <dbReference type="SAM" id="Phobius"/>
    </source>
</evidence>
<gene>
    <name evidence="8" type="ORF">J2S59_003277</name>
</gene>
<dbReference type="EMBL" id="JAUSQM010000001">
    <property type="protein sequence ID" value="MDP9823468.1"/>
    <property type="molecule type" value="Genomic_DNA"/>
</dbReference>
<keyword evidence="9" id="KW-1185">Reference proteome</keyword>
<evidence type="ECO:0000313" key="8">
    <source>
        <dbReference type="EMBL" id="MDP9823468.1"/>
    </source>
</evidence>
<dbReference type="PANTHER" id="PTHR30482">
    <property type="entry name" value="HIGH-AFFINITY BRANCHED-CHAIN AMINO ACID TRANSPORT SYSTEM PERMEASE"/>
    <property type="match status" value="1"/>
</dbReference>
<reference evidence="8 9" key="1">
    <citation type="submission" date="2023-07" db="EMBL/GenBank/DDBJ databases">
        <title>Sequencing the genomes of 1000 actinobacteria strains.</title>
        <authorList>
            <person name="Klenk H.-P."/>
        </authorList>
    </citation>
    <scope>NUCLEOTIDE SEQUENCE [LARGE SCALE GENOMIC DNA]</scope>
    <source>
        <strain evidence="8 9">GD13</strain>
    </source>
</reference>
<dbReference type="Pfam" id="PF02653">
    <property type="entry name" value="BPD_transp_2"/>
    <property type="match status" value="1"/>
</dbReference>
<proteinExistence type="predicted"/>
<feature type="transmembrane region" description="Helical" evidence="7">
    <location>
        <begin position="215"/>
        <end position="236"/>
    </location>
</feature>
<keyword evidence="2" id="KW-1003">Cell membrane</keyword>
<keyword evidence="3 7" id="KW-0812">Transmembrane</keyword>
<accession>A0ABT9NST7</accession>
<feature type="transmembrane region" description="Helical" evidence="7">
    <location>
        <begin position="71"/>
        <end position="87"/>
    </location>
</feature>
<evidence type="ECO:0000313" key="9">
    <source>
        <dbReference type="Proteomes" id="UP001240447"/>
    </source>
</evidence>
<feature type="compositionally biased region" description="Polar residues" evidence="6">
    <location>
        <begin position="1"/>
        <end position="11"/>
    </location>
</feature>
<dbReference type="CDD" id="cd06581">
    <property type="entry name" value="TM_PBP1_LivM_like"/>
    <property type="match status" value="1"/>
</dbReference>
<dbReference type="InterPro" id="IPR043428">
    <property type="entry name" value="LivM-like"/>
</dbReference>
<evidence type="ECO:0000256" key="2">
    <source>
        <dbReference type="ARBA" id="ARBA00022475"/>
    </source>
</evidence>
<comment type="caution">
    <text evidence="8">The sequence shown here is derived from an EMBL/GenBank/DDBJ whole genome shotgun (WGS) entry which is preliminary data.</text>
</comment>
<name>A0ABT9NST7_9ACTN</name>
<evidence type="ECO:0000256" key="1">
    <source>
        <dbReference type="ARBA" id="ARBA00004651"/>
    </source>
</evidence>
<feature type="transmembrane region" description="Helical" evidence="7">
    <location>
        <begin position="34"/>
        <end position="51"/>
    </location>
</feature>